<gene>
    <name evidence="1" type="ORF">BT96DRAFT_931746</name>
</gene>
<keyword evidence="2" id="KW-1185">Reference proteome</keyword>
<name>A0A6A4IBQ9_9AGAR</name>
<evidence type="ECO:0000313" key="1">
    <source>
        <dbReference type="EMBL" id="KAE9409582.1"/>
    </source>
</evidence>
<dbReference type="AlphaFoldDB" id="A0A6A4IBQ9"/>
<protein>
    <submittedName>
        <fullName evidence="1">Uncharacterized protein</fullName>
    </submittedName>
</protein>
<reference evidence="1" key="1">
    <citation type="journal article" date="2019" name="Environ. Microbiol.">
        <title>Fungal ecological strategies reflected in gene transcription - a case study of two litter decomposers.</title>
        <authorList>
            <person name="Barbi F."/>
            <person name="Kohler A."/>
            <person name="Barry K."/>
            <person name="Baskaran P."/>
            <person name="Daum C."/>
            <person name="Fauchery L."/>
            <person name="Ihrmark K."/>
            <person name="Kuo A."/>
            <person name="LaButti K."/>
            <person name="Lipzen A."/>
            <person name="Morin E."/>
            <person name="Grigoriev I.V."/>
            <person name="Henrissat B."/>
            <person name="Lindahl B."/>
            <person name="Martin F."/>
        </authorList>
    </citation>
    <scope>NUCLEOTIDE SEQUENCE</scope>
    <source>
        <strain evidence="1">JB14</strain>
    </source>
</reference>
<evidence type="ECO:0000313" key="2">
    <source>
        <dbReference type="Proteomes" id="UP000799118"/>
    </source>
</evidence>
<sequence length="152" mass="16775">MLRVVELLGSVGASRKFLSQFRNSTSPKARTLIPSQARKFLARVVLSTFFGPWLISGLLARVTSLVSSSFLRINFDVDISSGYKQKQPSSEAALDASDSSVKHTFTERKDPGIYELPISSPVRNVPPEILSKIFDHYIFEVPDGHSATSAYP</sequence>
<organism evidence="1 2">
    <name type="scientific">Gymnopus androsaceus JB14</name>
    <dbReference type="NCBI Taxonomy" id="1447944"/>
    <lineage>
        <taxon>Eukaryota</taxon>
        <taxon>Fungi</taxon>
        <taxon>Dikarya</taxon>
        <taxon>Basidiomycota</taxon>
        <taxon>Agaricomycotina</taxon>
        <taxon>Agaricomycetes</taxon>
        <taxon>Agaricomycetidae</taxon>
        <taxon>Agaricales</taxon>
        <taxon>Marasmiineae</taxon>
        <taxon>Omphalotaceae</taxon>
        <taxon>Gymnopus</taxon>
    </lineage>
</organism>
<dbReference type="EMBL" id="ML769387">
    <property type="protein sequence ID" value="KAE9409582.1"/>
    <property type="molecule type" value="Genomic_DNA"/>
</dbReference>
<proteinExistence type="predicted"/>
<accession>A0A6A4IBQ9</accession>
<dbReference type="Proteomes" id="UP000799118">
    <property type="component" value="Unassembled WGS sequence"/>
</dbReference>